<dbReference type="CDD" id="cd07067">
    <property type="entry name" value="HP_PGM_like"/>
    <property type="match status" value="1"/>
</dbReference>
<dbReference type="Pfam" id="PF00300">
    <property type="entry name" value="His_Phos_1"/>
    <property type="match status" value="1"/>
</dbReference>
<evidence type="ECO:0000313" key="2">
    <source>
        <dbReference type="Proteomes" id="UP000886819"/>
    </source>
</evidence>
<sequence length="187" mass="20849">MREILLLRHGVTRENQRHVYTGAQDVALAPEGRAALAARRDQYPAGAMYFTSGMLRARETLEALYGDVPHVDIAELGEYRFGAFEMRGHEALLREEPLYRAWLEPGAVDVVCPGGESQRMFSERVWTGWRKLCAHRWDGLAVLVAHGGVLTNLLRRQGYDVTTPPNGCGWRAELDETGAIAAAEVFP</sequence>
<dbReference type="InterPro" id="IPR029033">
    <property type="entry name" value="His_PPase_superfam"/>
</dbReference>
<protein>
    <submittedName>
        <fullName evidence="1">Histidine phosphatase family protein</fullName>
    </submittedName>
</protein>
<reference evidence="1" key="1">
    <citation type="submission" date="2020-10" db="EMBL/GenBank/DDBJ databases">
        <authorList>
            <person name="Gilroy R."/>
        </authorList>
    </citation>
    <scope>NUCLEOTIDE SEQUENCE</scope>
    <source>
        <strain evidence="1">ChiHile30-977</strain>
    </source>
</reference>
<dbReference type="InterPro" id="IPR013078">
    <property type="entry name" value="His_Pase_superF_clade-1"/>
</dbReference>
<evidence type="ECO:0000313" key="1">
    <source>
        <dbReference type="EMBL" id="HIQ62702.1"/>
    </source>
</evidence>
<dbReference type="SMART" id="SM00855">
    <property type="entry name" value="PGAM"/>
    <property type="match status" value="1"/>
</dbReference>
<dbReference type="Proteomes" id="UP000886819">
    <property type="component" value="Unassembled WGS sequence"/>
</dbReference>
<organism evidence="1 2">
    <name type="scientific">Candidatus Avichristensenella intestinipullorum</name>
    <dbReference type="NCBI Taxonomy" id="2840693"/>
    <lineage>
        <taxon>Bacteria</taxon>
        <taxon>Bacillati</taxon>
        <taxon>Bacillota</taxon>
        <taxon>Clostridia</taxon>
        <taxon>Candidatus Avichristensenella</taxon>
    </lineage>
</organism>
<dbReference type="GO" id="GO:0016791">
    <property type="term" value="F:phosphatase activity"/>
    <property type="evidence" value="ECO:0007669"/>
    <property type="project" value="TreeGrafter"/>
</dbReference>
<dbReference type="SUPFAM" id="SSF53254">
    <property type="entry name" value="Phosphoglycerate mutase-like"/>
    <property type="match status" value="1"/>
</dbReference>
<accession>A0A9D0YV84</accession>
<comment type="caution">
    <text evidence="1">The sequence shown here is derived from an EMBL/GenBank/DDBJ whole genome shotgun (WGS) entry which is preliminary data.</text>
</comment>
<dbReference type="InterPro" id="IPR050275">
    <property type="entry name" value="PGM_Phosphatase"/>
</dbReference>
<dbReference type="AlphaFoldDB" id="A0A9D0YV84"/>
<dbReference type="EMBL" id="DVFI01000055">
    <property type="protein sequence ID" value="HIQ62702.1"/>
    <property type="molecule type" value="Genomic_DNA"/>
</dbReference>
<proteinExistence type="predicted"/>
<name>A0A9D0YV84_9FIRM</name>
<gene>
    <name evidence="1" type="ORF">IAA66_03835</name>
</gene>
<dbReference type="Gene3D" id="3.40.50.1240">
    <property type="entry name" value="Phosphoglycerate mutase-like"/>
    <property type="match status" value="1"/>
</dbReference>
<reference evidence="1" key="2">
    <citation type="journal article" date="2021" name="PeerJ">
        <title>Extensive microbial diversity within the chicken gut microbiome revealed by metagenomics and culture.</title>
        <authorList>
            <person name="Gilroy R."/>
            <person name="Ravi A."/>
            <person name="Getino M."/>
            <person name="Pursley I."/>
            <person name="Horton D.L."/>
            <person name="Alikhan N.F."/>
            <person name="Baker D."/>
            <person name="Gharbi K."/>
            <person name="Hall N."/>
            <person name="Watson M."/>
            <person name="Adriaenssens E.M."/>
            <person name="Foster-Nyarko E."/>
            <person name="Jarju S."/>
            <person name="Secka A."/>
            <person name="Antonio M."/>
            <person name="Oren A."/>
            <person name="Chaudhuri R.R."/>
            <person name="La Ragione R."/>
            <person name="Hildebrand F."/>
            <person name="Pallen M.J."/>
        </authorList>
    </citation>
    <scope>NUCLEOTIDE SEQUENCE</scope>
    <source>
        <strain evidence="1">ChiHile30-977</strain>
    </source>
</reference>
<dbReference type="PANTHER" id="PTHR48100">
    <property type="entry name" value="BROAD-SPECIFICITY PHOSPHATASE YOR283W-RELATED"/>
    <property type="match status" value="1"/>
</dbReference>